<feature type="region of interest" description="Disordered" evidence="6">
    <location>
        <begin position="301"/>
        <end position="329"/>
    </location>
</feature>
<feature type="compositionally biased region" description="Basic and acidic residues" evidence="6">
    <location>
        <begin position="301"/>
        <end position="310"/>
    </location>
</feature>
<keyword evidence="1" id="KW-0479">Metal-binding</keyword>
<feature type="domain" description="C2H2-type" evidence="7">
    <location>
        <begin position="273"/>
        <end position="306"/>
    </location>
</feature>
<dbReference type="PANTHER" id="PTHR19818">
    <property type="entry name" value="ZINC FINGER PROTEIN ZIC AND GLI"/>
    <property type="match status" value="1"/>
</dbReference>
<keyword evidence="2" id="KW-0677">Repeat</keyword>
<proteinExistence type="evidence at transcript level"/>
<reference evidence="8" key="2">
    <citation type="journal article" date="2014" name="BMC Genomics">
        <title>A genomic perspective to assessing quality of mass-reared SIT flies used in Mediterranean fruit fly (Ceratitis capitata) eradication in California.</title>
        <authorList>
            <person name="Calla B."/>
            <person name="Hall B."/>
            <person name="Hou S."/>
            <person name="Geib S.M."/>
        </authorList>
    </citation>
    <scope>NUCLEOTIDE SEQUENCE</scope>
</reference>
<dbReference type="InterPro" id="IPR036236">
    <property type="entry name" value="Znf_C2H2_sf"/>
</dbReference>
<evidence type="ECO:0000256" key="5">
    <source>
        <dbReference type="PROSITE-ProRule" id="PRU00042"/>
    </source>
</evidence>
<keyword evidence="3 5" id="KW-0863">Zinc-finger</keyword>
<evidence type="ECO:0000256" key="2">
    <source>
        <dbReference type="ARBA" id="ARBA00022737"/>
    </source>
</evidence>
<dbReference type="SMART" id="SM00355">
    <property type="entry name" value="ZnF_C2H2"/>
    <property type="match status" value="9"/>
</dbReference>
<sequence length="405" mass="47457">MTPGSQINSDSDLESVISFKNATKTRRESTGPKYFCSIEGCGKSFKRQDQMDRHEYQHTGIKKHYCVYEDCDKVYSILTHLKRHIRTTHERVGPPEKKIPCQIPGCLKMFQTNTNMQRHIREVHDNPKIYPCSYCSEKFTQKLKMRRHEIQKHTGKYPYTCEKCSRGFYQQWQHDSHVPTCKLYICLDCDSKFDKWTNYIKHCKEKQHGRKYYQCEHCERVYAKPSELKKHIAAKHMDEELKMVFKCEICERSYTYERNLKQHINVAHNGKRFECRIEGCERVFSSSQNLAKHLERDQCAMATEKRESNAKKRKKSSGSRKKRKDAGQSIMSSLSKLSGITVDRNLDKLLREREETALDIAGRLLAKDQSESNFESEDDLPLSKLPRLNESVDLENLMTAVVTDA</sequence>
<dbReference type="EMBL" id="GAMC01017926">
    <property type="protein sequence ID" value="JAB88629.1"/>
    <property type="molecule type" value="mRNA"/>
</dbReference>
<accession>W8BG71</accession>
<evidence type="ECO:0000256" key="6">
    <source>
        <dbReference type="SAM" id="MobiDB-lite"/>
    </source>
</evidence>
<dbReference type="PROSITE" id="PS50157">
    <property type="entry name" value="ZINC_FINGER_C2H2_2"/>
    <property type="match status" value="7"/>
</dbReference>
<evidence type="ECO:0000313" key="8">
    <source>
        <dbReference type="EMBL" id="JAB88629.1"/>
    </source>
</evidence>
<dbReference type="InterPro" id="IPR013087">
    <property type="entry name" value="Znf_C2H2_type"/>
</dbReference>
<dbReference type="GO" id="GO:0045944">
    <property type="term" value="P:positive regulation of transcription by RNA polymerase II"/>
    <property type="evidence" value="ECO:0007669"/>
    <property type="project" value="UniProtKB-ARBA"/>
</dbReference>
<dbReference type="SUPFAM" id="SSF57667">
    <property type="entry name" value="beta-beta-alpha zinc fingers"/>
    <property type="match status" value="4"/>
</dbReference>
<feature type="domain" description="C2H2-type" evidence="7">
    <location>
        <begin position="34"/>
        <end position="63"/>
    </location>
</feature>
<feature type="compositionally biased region" description="Basic residues" evidence="6">
    <location>
        <begin position="311"/>
        <end position="324"/>
    </location>
</feature>
<name>W8BG71_CERCA</name>
<dbReference type="PROSITE" id="PS00028">
    <property type="entry name" value="ZINC_FINGER_C2H2_1"/>
    <property type="match status" value="6"/>
</dbReference>
<feature type="domain" description="C2H2-type" evidence="7">
    <location>
        <begin position="64"/>
        <end position="94"/>
    </location>
</feature>
<organism evidence="8">
    <name type="scientific">Ceratitis capitata</name>
    <name type="common">Mediterranean fruit fly</name>
    <name type="synonym">Tephritis capitata</name>
    <dbReference type="NCBI Taxonomy" id="7213"/>
    <lineage>
        <taxon>Eukaryota</taxon>
        <taxon>Metazoa</taxon>
        <taxon>Ecdysozoa</taxon>
        <taxon>Arthropoda</taxon>
        <taxon>Hexapoda</taxon>
        <taxon>Insecta</taxon>
        <taxon>Pterygota</taxon>
        <taxon>Neoptera</taxon>
        <taxon>Endopterygota</taxon>
        <taxon>Diptera</taxon>
        <taxon>Brachycera</taxon>
        <taxon>Muscomorpha</taxon>
        <taxon>Tephritoidea</taxon>
        <taxon>Tephritidae</taxon>
        <taxon>Ceratitis</taxon>
        <taxon>Ceratitis</taxon>
    </lineage>
</organism>
<evidence type="ECO:0000259" key="7">
    <source>
        <dbReference type="PROSITE" id="PS50157"/>
    </source>
</evidence>
<evidence type="ECO:0000256" key="1">
    <source>
        <dbReference type="ARBA" id="ARBA00022723"/>
    </source>
</evidence>
<feature type="domain" description="C2H2-type" evidence="7">
    <location>
        <begin position="245"/>
        <end position="273"/>
    </location>
</feature>
<evidence type="ECO:0000256" key="3">
    <source>
        <dbReference type="ARBA" id="ARBA00022771"/>
    </source>
</evidence>
<dbReference type="Gene3D" id="3.30.160.60">
    <property type="entry name" value="Classic Zinc Finger"/>
    <property type="match status" value="7"/>
</dbReference>
<dbReference type="GO" id="GO:0008270">
    <property type="term" value="F:zinc ion binding"/>
    <property type="evidence" value="ECO:0007669"/>
    <property type="project" value="UniProtKB-KW"/>
</dbReference>
<dbReference type="InterPro" id="IPR050329">
    <property type="entry name" value="GLI_C2H2-zinc-finger"/>
</dbReference>
<dbReference type="GO" id="GO:0005634">
    <property type="term" value="C:nucleus"/>
    <property type="evidence" value="ECO:0007669"/>
    <property type="project" value="UniProtKB-ARBA"/>
</dbReference>
<dbReference type="GO" id="GO:0000978">
    <property type="term" value="F:RNA polymerase II cis-regulatory region sequence-specific DNA binding"/>
    <property type="evidence" value="ECO:0007669"/>
    <property type="project" value="TreeGrafter"/>
</dbReference>
<feature type="domain" description="C2H2-type" evidence="7">
    <location>
        <begin position="130"/>
        <end position="158"/>
    </location>
</feature>
<keyword evidence="4" id="KW-0862">Zinc</keyword>
<reference evidence="8" key="1">
    <citation type="submission" date="2013-07" db="EMBL/GenBank/DDBJ databases">
        <authorList>
            <person name="Geib S."/>
        </authorList>
    </citation>
    <scope>NUCLEOTIDE SEQUENCE</scope>
</reference>
<dbReference type="AlphaFoldDB" id="W8BG71"/>
<gene>
    <name evidence="8" type="primary">TF3A</name>
</gene>
<dbReference type="PANTHER" id="PTHR19818:SF139">
    <property type="entry name" value="PAIR-RULE PROTEIN ODD-PAIRED"/>
    <property type="match status" value="1"/>
</dbReference>
<feature type="domain" description="C2H2-type" evidence="7">
    <location>
        <begin position="213"/>
        <end position="241"/>
    </location>
</feature>
<feature type="domain" description="C2H2-type" evidence="7">
    <location>
        <begin position="99"/>
        <end position="129"/>
    </location>
</feature>
<evidence type="ECO:0000256" key="4">
    <source>
        <dbReference type="ARBA" id="ARBA00022833"/>
    </source>
</evidence>
<dbReference type="OrthoDB" id="2687452at2759"/>
<dbReference type="Pfam" id="PF00096">
    <property type="entry name" value="zf-C2H2"/>
    <property type="match status" value="4"/>
</dbReference>
<dbReference type="GO" id="GO:0000981">
    <property type="term" value="F:DNA-binding transcription factor activity, RNA polymerase II-specific"/>
    <property type="evidence" value="ECO:0007669"/>
    <property type="project" value="TreeGrafter"/>
</dbReference>
<protein>
    <submittedName>
        <fullName evidence="8">Transcription factor IIIA</fullName>
    </submittedName>
</protein>